<keyword evidence="3" id="KW-1185">Reference proteome</keyword>
<reference evidence="2 3" key="1">
    <citation type="journal article" date="2008" name="J. Bacteriol.">
        <title>'Candidatus Cloacamonas acidaminovorans': genome sequence reconstruction provides a first glimpse of a new bacterial division.</title>
        <authorList>
            <person name="Pelletier E."/>
            <person name="Kreimeyer A."/>
            <person name="Bocs S."/>
            <person name="Rouy Z."/>
            <person name="Gyapay G."/>
            <person name="Chouari R."/>
            <person name="Riviere D."/>
            <person name="Ganesan A."/>
            <person name="Daegelen P."/>
            <person name="Sghir A."/>
            <person name="Cohen G.N."/>
            <person name="Medigue C."/>
            <person name="Weissenbach J."/>
            <person name="Le Paslier D."/>
        </authorList>
    </citation>
    <scope>NUCLEOTIDE SEQUENCE [LARGE SCALE GENOMIC DNA]</scope>
    <source>
        <strain evidence="3">Evry</strain>
    </source>
</reference>
<dbReference type="eggNOG" id="COG4219">
    <property type="taxonomic scope" value="Bacteria"/>
</dbReference>
<dbReference type="Proteomes" id="UP000002019">
    <property type="component" value="Chromosome"/>
</dbReference>
<dbReference type="InterPro" id="IPR030959">
    <property type="entry name" value="GWxTD_dom"/>
</dbReference>
<sequence length="368" mass="43526">MEKIISFCLLLFAFGFLSAQEVFYEHYGNEVEIWVVLPYNSINFKKGSDEALYQVSLQISDAKKKQVATLEKSQIIPKCSWLNDCGIPIHFRQELPQGSYNVILQIKNKAMGERRSYSRQFIIGSSSTEIGLSWIIAKREDLEYLPNTLSGLISDEVKLYQSYSISLDSLKITIDNQVLTVKNPQSPIVLDLLPYLQTDAQNLMNLIFYENNIYYKMEPFLFTPWYAYSLRYSLEDQIRQIRYIANQNEWKYLRRLPKEKQAEAIETFWKANDPSPGTVRNELREQFYQRVMIADERFTLHKKIAGWTTDQGRIYIKYGEPDDIYSEVYALDKYPYIIWYYYDKNLEFIFADITGYGQYTLRNKDEEY</sequence>
<dbReference type="NCBIfam" id="TIGR04514">
    <property type="entry name" value="GWxTD_dom"/>
    <property type="match status" value="1"/>
</dbReference>
<dbReference type="Pfam" id="PF20094">
    <property type="entry name" value="GWxTD_dom"/>
    <property type="match status" value="1"/>
</dbReference>
<proteinExistence type="predicted"/>
<evidence type="ECO:0000313" key="3">
    <source>
        <dbReference type="Proteomes" id="UP000002019"/>
    </source>
</evidence>
<dbReference type="OrthoDB" id="9814412at2"/>
<dbReference type="HOGENOM" id="CLU_646859_0_0_0"/>
<evidence type="ECO:0000259" key="1">
    <source>
        <dbReference type="Pfam" id="PF20094"/>
    </source>
</evidence>
<protein>
    <recommendedName>
        <fullName evidence="1">GWxTD domain-containing protein</fullName>
    </recommendedName>
</protein>
<name>B0VJC7_CLOAI</name>
<organism evidence="2 3">
    <name type="scientific">Cloacimonas acidaminovorans (strain Evry)</name>
    <dbReference type="NCBI Taxonomy" id="459349"/>
    <lineage>
        <taxon>Bacteria</taxon>
        <taxon>Pseudomonadati</taxon>
        <taxon>Candidatus Cloacimonadota</taxon>
        <taxon>Candidatus Cloacimonadia</taxon>
        <taxon>Candidatus Cloacimonadales</taxon>
        <taxon>Candidatus Cloacimonadaceae</taxon>
        <taxon>Candidatus Cloacimonas</taxon>
    </lineage>
</organism>
<dbReference type="RefSeq" id="WP_015425439.1">
    <property type="nucleotide sequence ID" value="NC_020449.1"/>
</dbReference>
<dbReference type="EMBL" id="CU466930">
    <property type="protein sequence ID" value="CAO81581.1"/>
    <property type="molecule type" value="Genomic_DNA"/>
</dbReference>
<feature type="domain" description="GWxTD" evidence="1">
    <location>
        <begin position="233"/>
        <end position="352"/>
    </location>
</feature>
<dbReference type="AlphaFoldDB" id="B0VJC7"/>
<dbReference type="STRING" id="459349.CLOAM1745"/>
<gene>
    <name evidence="2" type="ordered locus">CLOAM1745</name>
</gene>
<evidence type="ECO:0000313" key="2">
    <source>
        <dbReference type="EMBL" id="CAO81581.1"/>
    </source>
</evidence>
<dbReference type="KEGG" id="caci:CLOAM1745"/>
<accession>B0VJC7</accession>